<dbReference type="AlphaFoldDB" id="A0A3B0WAT4"/>
<dbReference type="GO" id="GO:0004791">
    <property type="term" value="F:thioredoxin-disulfide reductase (NADPH) activity"/>
    <property type="evidence" value="ECO:0007669"/>
    <property type="project" value="UniProtKB-EC"/>
</dbReference>
<dbReference type="PRINTS" id="PR00368">
    <property type="entry name" value="FADPNR"/>
</dbReference>
<evidence type="ECO:0000313" key="4">
    <source>
        <dbReference type="EMBL" id="VAW41646.1"/>
    </source>
</evidence>
<dbReference type="InterPro" id="IPR036188">
    <property type="entry name" value="FAD/NAD-bd_sf"/>
</dbReference>
<proteinExistence type="predicted"/>
<gene>
    <name evidence="4" type="ORF">MNBD_DELTA04-24</name>
</gene>
<dbReference type="InterPro" id="IPR023753">
    <property type="entry name" value="FAD/NAD-binding_dom"/>
</dbReference>
<dbReference type="Gene3D" id="3.50.50.60">
    <property type="entry name" value="FAD/NAD(P)-binding domain"/>
    <property type="match status" value="2"/>
</dbReference>
<dbReference type="InterPro" id="IPR050097">
    <property type="entry name" value="Ferredoxin-NADP_redctase_2"/>
</dbReference>
<keyword evidence="2 4" id="KW-0560">Oxidoreductase</keyword>
<feature type="domain" description="FAD/NAD(P)-binding" evidence="3">
    <location>
        <begin position="6"/>
        <end position="286"/>
    </location>
</feature>
<evidence type="ECO:0000259" key="3">
    <source>
        <dbReference type="Pfam" id="PF07992"/>
    </source>
</evidence>
<evidence type="ECO:0000256" key="1">
    <source>
        <dbReference type="ARBA" id="ARBA00022630"/>
    </source>
</evidence>
<dbReference type="EMBL" id="UOEY01000132">
    <property type="protein sequence ID" value="VAW41646.1"/>
    <property type="molecule type" value="Genomic_DNA"/>
</dbReference>
<organism evidence="4">
    <name type="scientific">hydrothermal vent metagenome</name>
    <dbReference type="NCBI Taxonomy" id="652676"/>
    <lineage>
        <taxon>unclassified sequences</taxon>
        <taxon>metagenomes</taxon>
        <taxon>ecological metagenomes</taxon>
    </lineage>
</organism>
<dbReference type="PANTHER" id="PTHR48105">
    <property type="entry name" value="THIOREDOXIN REDUCTASE 1-RELATED-RELATED"/>
    <property type="match status" value="1"/>
</dbReference>
<reference evidence="4" key="1">
    <citation type="submission" date="2018-06" db="EMBL/GenBank/DDBJ databases">
        <authorList>
            <person name="Zhirakovskaya E."/>
        </authorList>
    </citation>
    <scope>NUCLEOTIDE SEQUENCE</scope>
</reference>
<dbReference type="Pfam" id="PF07992">
    <property type="entry name" value="Pyr_redox_2"/>
    <property type="match status" value="1"/>
</dbReference>
<keyword evidence="1" id="KW-0285">Flavoprotein</keyword>
<sequence>MTEKTYDVVIIGAGAAGIQAAIHASRKKTDVLMLGRIENSALYTAHIENYAFLDGVRAGRDLLETGLAQVKRFGTEVSPEDVLLIAPQDGLFHLELESGGKVAARTIIFAMGVSKRKLGVPGEKEFAGRGVSYCVDCDANFYRGATVAVAGNRSAAVDGALTLLGYADKVYLVTRGLDISTNLMKHLQESTVEIIEKNWIKAIDGENAVTTLRLENGDSLDVDGVFIELGSKSAIELATQAGVQLDMETFKYIDVNRRQETNIPGIYAAGDIAGPPFQIAKAVGEGCVAGMAAATYAGKLKRRELKT</sequence>
<dbReference type="SUPFAM" id="SSF51905">
    <property type="entry name" value="FAD/NAD(P)-binding domain"/>
    <property type="match status" value="1"/>
</dbReference>
<evidence type="ECO:0000256" key="2">
    <source>
        <dbReference type="ARBA" id="ARBA00023002"/>
    </source>
</evidence>
<name>A0A3B0WAT4_9ZZZZ</name>
<accession>A0A3B0WAT4</accession>
<dbReference type="EC" id="1.8.1.9" evidence="4"/>
<protein>
    <submittedName>
        <fullName evidence="4">Thioredoxin reductase</fullName>
        <ecNumber evidence="4">1.8.1.9</ecNumber>
    </submittedName>
</protein>
<dbReference type="PRINTS" id="PR00469">
    <property type="entry name" value="PNDRDTASEII"/>
</dbReference>